<organism evidence="1 2">
    <name type="scientific">Maribacter ulvicola</name>
    <dbReference type="NCBI Taxonomy" id="228959"/>
    <lineage>
        <taxon>Bacteria</taxon>
        <taxon>Pseudomonadati</taxon>
        <taxon>Bacteroidota</taxon>
        <taxon>Flavobacteriia</taxon>
        <taxon>Flavobacteriales</taxon>
        <taxon>Flavobacteriaceae</taxon>
        <taxon>Maribacter</taxon>
    </lineage>
</organism>
<dbReference type="Proteomes" id="UP000186953">
    <property type="component" value="Unassembled WGS sequence"/>
</dbReference>
<sequence length="174" mass="19476">MPDIRIAIVMSMLLPSLIFSQESNISETSSNSQNIVHDIDSLSNHKTRFNYSSLIVPSVFLTYGLLAVQNDGLEFLNRRVQEEVLENIDNKTTIDDFTQYTPFVSVYALNLMGINGKNNFKDRTIILGTAYLTMGISVNSLKYLTNEKRPDGSTNNTFPSGHTATAFMGAEFLY</sequence>
<evidence type="ECO:0000313" key="2">
    <source>
        <dbReference type="Proteomes" id="UP000186953"/>
    </source>
</evidence>
<reference evidence="2" key="1">
    <citation type="submission" date="2017-01" db="EMBL/GenBank/DDBJ databases">
        <authorList>
            <person name="Varghese N."/>
            <person name="Submissions S."/>
        </authorList>
    </citation>
    <scope>NUCLEOTIDE SEQUENCE [LARGE SCALE GENOMIC DNA]</scope>
    <source>
        <strain evidence="2">DSM 15366</strain>
    </source>
</reference>
<dbReference type="RefSeq" id="WP_244156168.1">
    <property type="nucleotide sequence ID" value="NZ_FTMA01000001.1"/>
</dbReference>
<dbReference type="EMBL" id="FTMA01000001">
    <property type="protein sequence ID" value="SIQ19958.1"/>
    <property type="molecule type" value="Genomic_DNA"/>
</dbReference>
<dbReference type="InterPro" id="IPR036938">
    <property type="entry name" value="PAP2/HPO_sf"/>
</dbReference>
<accession>A0A1N6QTT4</accession>
<dbReference type="SUPFAM" id="SSF48317">
    <property type="entry name" value="Acid phosphatase/Vanadium-dependent haloperoxidase"/>
    <property type="match status" value="1"/>
</dbReference>
<dbReference type="AlphaFoldDB" id="A0A1N6QTT4"/>
<gene>
    <name evidence="1" type="ORF">SAMN05421797_1011020</name>
</gene>
<dbReference type="STRING" id="228959.SAMN05421797_1011020"/>
<evidence type="ECO:0000313" key="1">
    <source>
        <dbReference type="EMBL" id="SIQ19958.1"/>
    </source>
</evidence>
<evidence type="ECO:0008006" key="3">
    <source>
        <dbReference type="Google" id="ProtNLM"/>
    </source>
</evidence>
<name>A0A1N6QTT4_9FLAO</name>
<proteinExistence type="predicted"/>
<protein>
    <recommendedName>
        <fullName evidence="3">PAP2 superfamily protein</fullName>
    </recommendedName>
</protein>
<keyword evidence="2" id="KW-1185">Reference proteome</keyword>